<protein>
    <submittedName>
        <fullName evidence="3">IS3 family transposase</fullName>
    </submittedName>
</protein>
<dbReference type="SUPFAM" id="SSF53098">
    <property type="entry name" value="Ribonuclease H-like"/>
    <property type="match status" value="1"/>
</dbReference>
<dbReference type="OrthoDB" id="568465at2"/>
<dbReference type="EMBL" id="PDCJ01000002">
    <property type="protein sequence ID" value="PEG29783.1"/>
    <property type="molecule type" value="Genomic_DNA"/>
</dbReference>
<dbReference type="Pfam" id="PF13333">
    <property type="entry name" value="rve_2"/>
    <property type="match status" value="1"/>
</dbReference>
<evidence type="ECO:0000313" key="4">
    <source>
        <dbReference type="Proteomes" id="UP000220840"/>
    </source>
</evidence>
<dbReference type="SUPFAM" id="SSF46689">
    <property type="entry name" value="Homeodomain-like"/>
    <property type="match status" value="1"/>
</dbReference>
<dbReference type="InterPro" id="IPR036388">
    <property type="entry name" value="WH-like_DNA-bd_sf"/>
</dbReference>
<dbReference type="InterPro" id="IPR048020">
    <property type="entry name" value="Transpos_IS3"/>
</dbReference>
<evidence type="ECO:0000259" key="2">
    <source>
        <dbReference type="PROSITE" id="PS50994"/>
    </source>
</evidence>
<dbReference type="Proteomes" id="UP000220840">
    <property type="component" value="Unassembled WGS sequence"/>
</dbReference>
<dbReference type="PROSITE" id="PS50994">
    <property type="entry name" value="INTEGRASE"/>
    <property type="match status" value="1"/>
</dbReference>
<dbReference type="PANTHER" id="PTHR46889">
    <property type="entry name" value="TRANSPOSASE INSF FOR INSERTION SEQUENCE IS3B-RELATED"/>
    <property type="match status" value="1"/>
</dbReference>
<dbReference type="GO" id="GO:0015074">
    <property type="term" value="P:DNA integration"/>
    <property type="evidence" value="ECO:0007669"/>
    <property type="project" value="InterPro"/>
</dbReference>
<feature type="domain" description="Integrase catalytic" evidence="2">
    <location>
        <begin position="212"/>
        <end position="379"/>
    </location>
</feature>
<dbReference type="InterPro" id="IPR012337">
    <property type="entry name" value="RNaseH-like_sf"/>
</dbReference>
<name>A0A2A7MED1_9CLOT</name>
<dbReference type="Pfam" id="PF13276">
    <property type="entry name" value="HTH_21"/>
    <property type="match status" value="1"/>
</dbReference>
<evidence type="ECO:0000256" key="1">
    <source>
        <dbReference type="ARBA" id="ARBA00002286"/>
    </source>
</evidence>
<dbReference type="InterPro" id="IPR050900">
    <property type="entry name" value="Transposase_IS3/IS150/IS904"/>
</dbReference>
<reference evidence="3 4" key="1">
    <citation type="submission" date="2017-10" db="EMBL/GenBank/DDBJ databases">
        <title>Effective Description of Clostridium neonatale sp. nov. linked to necrotizing enterocolitis in neonates and a clarification of species assignable to the genus Clostridium (Prazmowski 1880) emend. Lawson and Rainey 2016.</title>
        <authorList>
            <person name="Bernard K."/>
            <person name="Burdz T."/>
            <person name="Wiebe D."/>
            <person name="Balcewich B."/>
            <person name="Alfa M."/>
            <person name="Bernier A.-M."/>
        </authorList>
    </citation>
    <scope>NUCLEOTIDE SEQUENCE [LARGE SCALE GENOMIC DNA]</scope>
    <source>
        <strain evidence="3 4">LCDC99A005</strain>
    </source>
</reference>
<dbReference type="GO" id="GO:0006313">
    <property type="term" value="P:DNA transposition"/>
    <property type="evidence" value="ECO:0007669"/>
    <property type="project" value="InterPro"/>
</dbReference>
<accession>A0A2A7MED1</accession>
<organism evidence="3 4">
    <name type="scientific">Clostridium neonatale</name>
    <dbReference type="NCBI Taxonomy" id="137838"/>
    <lineage>
        <taxon>Bacteria</taxon>
        <taxon>Bacillati</taxon>
        <taxon>Bacillota</taxon>
        <taxon>Clostridia</taxon>
        <taxon>Eubacteriales</taxon>
        <taxon>Clostridiaceae</taxon>
        <taxon>Clostridium</taxon>
    </lineage>
</organism>
<dbReference type="STRING" id="137838.GCA_001458595_01050"/>
<dbReference type="InterPro" id="IPR002514">
    <property type="entry name" value="Transposase_8"/>
</dbReference>
<dbReference type="Gene3D" id="1.10.10.10">
    <property type="entry name" value="Winged helix-like DNA-binding domain superfamily/Winged helix DNA-binding domain"/>
    <property type="match status" value="1"/>
</dbReference>
<comment type="caution">
    <text evidence="3">The sequence shown here is derived from an EMBL/GenBank/DDBJ whole genome shotgun (WGS) entry which is preliminary data.</text>
</comment>
<dbReference type="InterPro" id="IPR009057">
    <property type="entry name" value="Homeodomain-like_sf"/>
</dbReference>
<dbReference type="Gene3D" id="3.30.420.10">
    <property type="entry name" value="Ribonuclease H-like superfamily/Ribonuclease H"/>
    <property type="match status" value="1"/>
</dbReference>
<dbReference type="InterPro" id="IPR036397">
    <property type="entry name" value="RNaseH_sf"/>
</dbReference>
<dbReference type="AlphaFoldDB" id="A0A2A7MED1"/>
<proteinExistence type="predicted"/>
<comment type="function">
    <text evidence="1">Involved in the transposition of the insertion sequence.</text>
</comment>
<dbReference type="GO" id="GO:0004803">
    <property type="term" value="F:transposase activity"/>
    <property type="evidence" value="ECO:0007669"/>
    <property type="project" value="InterPro"/>
</dbReference>
<dbReference type="Pfam" id="PF01527">
    <property type="entry name" value="HTH_Tnp_1"/>
    <property type="match status" value="1"/>
</dbReference>
<dbReference type="InterPro" id="IPR025948">
    <property type="entry name" value="HTH-like_dom"/>
</dbReference>
<dbReference type="NCBIfam" id="NF033516">
    <property type="entry name" value="transpos_IS3"/>
    <property type="match status" value="1"/>
</dbReference>
<evidence type="ECO:0000313" key="3">
    <source>
        <dbReference type="EMBL" id="PEG29783.1"/>
    </source>
</evidence>
<dbReference type="GO" id="GO:0003677">
    <property type="term" value="F:DNA binding"/>
    <property type="evidence" value="ECO:0007669"/>
    <property type="project" value="InterPro"/>
</dbReference>
<dbReference type="RefSeq" id="WP_097919320.1">
    <property type="nucleotide sequence ID" value="NZ_CAMRXG010000032.1"/>
</dbReference>
<gene>
    <name evidence="3" type="ORF">CQ394_14100</name>
</gene>
<dbReference type="InterPro" id="IPR001584">
    <property type="entry name" value="Integrase_cat-core"/>
</dbReference>
<sequence length="382" mass="44215">MGKGRRYDQEYKDMIVDLFKSGISLAELSSEYGIARSTINGWIKDVKEIKVDENEVMTLKEVKELKKEMVRIKEENEILKKGYGHICNKKLDEVIEFIDSNKTNYDIKTMCSVLGVARSTYYKSLDKTKSIRKLENEALKAAIIRIYKANKGIYGAPRIHHILGTEGFNVSLKRVQRRMKDLDLCAITVKKYKPHSNKKVVEGLENVLKRDFTTTSINEKWVGDITYIHTIKDGWCYLASVLDLHSKKIICYAFGKRMTNDLVVKALKNAHYNQSPDKNKQLIFHTDLGSQYTSNDLKEICKKLNITQSFSKKGCPYDNACIESFHSSIKKEEIYRNTYRTFEEANIAIFKYIEAWYNKKRLHSSINYMTPDQCELLARSAA</sequence>
<dbReference type="Pfam" id="PF00665">
    <property type="entry name" value="rve"/>
    <property type="match status" value="1"/>
</dbReference>
<keyword evidence="4" id="KW-1185">Reference proteome</keyword>